<dbReference type="Proteomes" id="UP000033058">
    <property type="component" value="Chromosome"/>
</dbReference>
<evidence type="ECO:0008006" key="3">
    <source>
        <dbReference type="Google" id="ProtNLM"/>
    </source>
</evidence>
<name>A0A0E3PZ81_METMZ</name>
<proteinExistence type="predicted"/>
<dbReference type="RefSeq" id="WP_011034325.1">
    <property type="nucleotide sequence ID" value="NZ_CP009509.1"/>
</dbReference>
<protein>
    <recommendedName>
        <fullName evidence="3">Zinc ribbon domain-containing protein</fullName>
    </recommendedName>
</protein>
<reference evidence="1 2" key="1">
    <citation type="submission" date="2014-07" db="EMBL/GenBank/DDBJ databases">
        <title>Methanogenic archaea and the global carbon cycle.</title>
        <authorList>
            <person name="Henriksen J.R."/>
            <person name="Luke J."/>
            <person name="Reinhart S."/>
            <person name="Benedict M.N."/>
            <person name="Youngblut N.D."/>
            <person name="Metcalf M.E."/>
            <person name="Whitaker R.J."/>
            <person name="Metcalf W.W."/>
        </authorList>
    </citation>
    <scope>NUCLEOTIDE SEQUENCE [LARGE SCALE GENOMIC DNA]</scope>
    <source>
        <strain evidence="1 2">WWM610</strain>
    </source>
</reference>
<dbReference type="HOGENOM" id="CLU_204303_0_0_2"/>
<dbReference type="GeneID" id="24851803"/>
<organism evidence="1 2">
    <name type="scientific">Methanosarcina mazei WWM610</name>
    <dbReference type="NCBI Taxonomy" id="1434117"/>
    <lineage>
        <taxon>Archaea</taxon>
        <taxon>Methanobacteriati</taxon>
        <taxon>Methanobacteriota</taxon>
        <taxon>Stenosarchaea group</taxon>
        <taxon>Methanomicrobia</taxon>
        <taxon>Methanosarcinales</taxon>
        <taxon>Methanosarcinaceae</taxon>
        <taxon>Methanosarcina</taxon>
    </lineage>
</organism>
<dbReference type="EMBL" id="CP009509">
    <property type="protein sequence ID" value="AKB41060.1"/>
    <property type="molecule type" value="Genomic_DNA"/>
</dbReference>
<sequence>MKCEACGRESDTKYCNDCGKVMDEVVRRVGEARWAAIDDCSFIYPLVQRVGRGEATVNDIIQALDVED</sequence>
<gene>
    <name evidence="1" type="ORF">MSMAW_2069</name>
</gene>
<accession>A0A0E3PZ81</accession>
<dbReference type="AlphaFoldDB" id="A0A0E3PZ81"/>
<evidence type="ECO:0000313" key="1">
    <source>
        <dbReference type="EMBL" id="AKB41060.1"/>
    </source>
</evidence>
<dbReference type="PATRIC" id="fig|1434117.4.peg.2642"/>
<evidence type="ECO:0000313" key="2">
    <source>
        <dbReference type="Proteomes" id="UP000033058"/>
    </source>
</evidence>